<proteinExistence type="predicted"/>
<evidence type="ECO:0000313" key="1">
    <source>
        <dbReference type="EMBL" id="OMO55895.1"/>
    </source>
</evidence>
<dbReference type="Gramene" id="OMO55895">
    <property type="protein sequence ID" value="OMO55895"/>
    <property type="gene ID" value="CCACVL1_26906"/>
</dbReference>
<dbReference type="AlphaFoldDB" id="A0A1R3GCT3"/>
<dbReference type="OMA" id="IFRLRYD"/>
<sequence length="446" mass="47875">MPEFSLGQIETDGHSSPSEKFEALSSRLESKTTSFVKKCTSSSVLDLNTGESLHLPAKIKLQLFPIDESTRLGLEKDGFNPYLELTLSAKKKISSVIKHLDSKWGSSSIAFGDPMLFPSSVADNVAGYKWTRNDIGISARDVHLTMGSPAVFRLRYGWMCDPATKTQAQPSAPATFGASSKFQDVQNDCKAPLQKTYGNGEKTEVRGEESEKPIMATEETNAVVAEKMPSNEAVYSMDNEVKMDGGIGQSLALWADSLSNISIGGLLSEASLQAFCNFDPKSNGSNAGLQSSQLISDSFDAFLSGQINRSQNPSPPPQNPLLSILDAEDTCHAFSFQKFASSRKDAITSSGSAYCHASSHDTSSKSFKHPNAAEANIQLQGQACQQSDTDLQLCSRVYNDESSLGLSGIKWTESLGPFDLGLSSTRKIISGDSISISGIVNQAGCI</sequence>
<protein>
    <recommendedName>
        <fullName evidence="3">TSL-kinase interacting protein 1</fullName>
    </recommendedName>
</protein>
<evidence type="ECO:0000313" key="2">
    <source>
        <dbReference type="Proteomes" id="UP000188268"/>
    </source>
</evidence>
<dbReference type="GO" id="GO:0005634">
    <property type="term" value="C:nucleus"/>
    <property type="evidence" value="ECO:0007669"/>
    <property type="project" value="TreeGrafter"/>
</dbReference>
<dbReference type="PANTHER" id="PTHR21677:SF4">
    <property type="entry name" value="TSL-KINASE INTERACTING-LIKE PROTEIN"/>
    <property type="match status" value="1"/>
</dbReference>
<dbReference type="OrthoDB" id="745018at2759"/>
<reference evidence="1 2" key="1">
    <citation type="submission" date="2013-09" db="EMBL/GenBank/DDBJ databases">
        <title>Corchorus capsularis genome sequencing.</title>
        <authorList>
            <person name="Alam M."/>
            <person name="Haque M.S."/>
            <person name="Islam M.S."/>
            <person name="Emdad E.M."/>
            <person name="Islam M.M."/>
            <person name="Ahmed B."/>
            <person name="Halim A."/>
            <person name="Hossen Q.M.M."/>
            <person name="Hossain M.Z."/>
            <person name="Ahmed R."/>
            <person name="Khan M.M."/>
            <person name="Islam R."/>
            <person name="Rashid M.M."/>
            <person name="Khan S.A."/>
            <person name="Rahman M.S."/>
            <person name="Alam M."/>
        </authorList>
    </citation>
    <scope>NUCLEOTIDE SEQUENCE [LARGE SCALE GENOMIC DNA]</scope>
    <source>
        <strain evidence="2">cv. CVL-1</strain>
        <tissue evidence="1">Whole seedling</tissue>
    </source>
</reference>
<accession>A0A1R3GCT3</accession>
<dbReference type="Proteomes" id="UP000188268">
    <property type="component" value="Unassembled WGS sequence"/>
</dbReference>
<dbReference type="EMBL" id="AWWV01014552">
    <property type="protein sequence ID" value="OMO55895.1"/>
    <property type="molecule type" value="Genomic_DNA"/>
</dbReference>
<dbReference type="GO" id="GO:0007389">
    <property type="term" value="P:pattern specification process"/>
    <property type="evidence" value="ECO:0007669"/>
    <property type="project" value="TreeGrafter"/>
</dbReference>
<dbReference type="STRING" id="210143.A0A1R3GCT3"/>
<dbReference type="GO" id="GO:0003682">
    <property type="term" value="F:chromatin binding"/>
    <property type="evidence" value="ECO:0007669"/>
    <property type="project" value="InterPro"/>
</dbReference>
<evidence type="ECO:0008006" key="3">
    <source>
        <dbReference type="Google" id="ProtNLM"/>
    </source>
</evidence>
<dbReference type="InterPro" id="IPR055315">
    <property type="entry name" value="Cramped-like"/>
</dbReference>
<dbReference type="PANTHER" id="PTHR21677">
    <property type="entry name" value="CRAMPED PROTEIN"/>
    <property type="match status" value="1"/>
</dbReference>
<organism evidence="1 2">
    <name type="scientific">Corchorus capsularis</name>
    <name type="common">Jute</name>
    <dbReference type="NCBI Taxonomy" id="210143"/>
    <lineage>
        <taxon>Eukaryota</taxon>
        <taxon>Viridiplantae</taxon>
        <taxon>Streptophyta</taxon>
        <taxon>Embryophyta</taxon>
        <taxon>Tracheophyta</taxon>
        <taxon>Spermatophyta</taxon>
        <taxon>Magnoliopsida</taxon>
        <taxon>eudicotyledons</taxon>
        <taxon>Gunneridae</taxon>
        <taxon>Pentapetalae</taxon>
        <taxon>rosids</taxon>
        <taxon>malvids</taxon>
        <taxon>Malvales</taxon>
        <taxon>Malvaceae</taxon>
        <taxon>Grewioideae</taxon>
        <taxon>Apeibeae</taxon>
        <taxon>Corchorus</taxon>
    </lineage>
</organism>
<keyword evidence="2" id="KW-1185">Reference proteome</keyword>
<gene>
    <name evidence="1" type="ORF">CCACVL1_26906</name>
</gene>
<comment type="caution">
    <text evidence="1">The sequence shown here is derived from an EMBL/GenBank/DDBJ whole genome shotgun (WGS) entry which is preliminary data.</text>
</comment>
<name>A0A1R3GCT3_COCAP</name>